<evidence type="ECO:0000256" key="1">
    <source>
        <dbReference type="ARBA" id="ARBA00004651"/>
    </source>
</evidence>
<evidence type="ECO:0000313" key="10">
    <source>
        <dbReference type="Proteomes" id="UP000013232"/>
    </source>
</evidence>
<dbReference type="InterPro" id="IPR052017">
    <property type="entry name" value="TSUP"/>
</dbReference>
<comment type="subcellular location">
    <subcellularLocation>
        <location evidence="1 8">Cell membrane</location>
        <topology evidence="1 8">Multi-pass membrane protein</topology>
    </subcellularLocation>
</comment>
<dbReference type="Proteomes" id="UP000013232">
    <property type="component" value="Unassembled WGS sequence"/>
</dbReference>
<dbReference type="PANTHER" id="PTHR30269">
    <property type="entry name" value="TRANSMEMBRANE PROTEIN YFCA"/>
    <property type="match status" value="1"/>
</dbReference>
<keyword evidence="4 8" id="KW-1003">Cell membrane</keyword>
<dbReference type="RefSeq" id="WP_004342507.1">
    <property type="nucleotide sequence ID" value="NZ_AMXE01000074.1"/>
</dbReference>
<comment type="caution">
    <text evidence="9">The sequence shown here is derived from an EMBL/GenBank/DDBJ whole genome shotgun (WGS) entry which is preliminary data.</text>
</comment>
<dbReference type="PANTHER" id="PTHR30269:SF0">
    <property type="entry name" value="MEMBRANE TRANSPORTER PROTEIN YFCA-RELATED"/>
    <property type="match status" value="1"/>
</dbReference>
<evidence type="ECO:0000256" key="5">
    <source>
        <dbReference type="ARBA" id="ARBA00022692"/>
    </source>
</evidence>
<dbReference type="OrthoDB" id="554695at2"/>
<organism evidence="9 10">
    <name type="scientific">Thauera linaloolentis (strain DSM 12138 / JCM 21573 / CCUG 41526 / CIP 105981 / IAM 15112 / NBRC 102519 / 47Lol)</name>
    <dbReference type="NCBI Taxonomy" id="1123367"/>
    <lineage>
        <taxon>Bacteria</taxon>
        <taxon>Pseudomonadati</taxon>
        <taxon>Pseudomonadota</taxon>
        <taxon>Betaproteobacteria</taxon>
        <taxon>Rhodocyclales</taxon>
        <taxon>Zoogloeaceae</taxon>
        <taxon>Thauera</taxon>
    </lineage>
</organism>
<dbReference type="EMBL" id="AMXE01000074">
    <property type="protein sequence ID" value="ENO85472.1"/>
    <property type="molecule type" value="Genomic_DNA"/>
</dbReference>
<feature type="transmembrane region" description="Helical" evidence="8">
    <location>
        <begin position="72"/>
        <end position="90"/>
    </location>
</feature>
<feature type="transmembrane region" description="Helical" evidence="8">
    <location>
        <begin position="233"/>
        <end position="251"/>
    </location>
</feature>
<sequence length="256" mass="26836">MDTEILFVVLGLAALFAGFVDAVVGGGGLIQIPALFTAYPSTAPAVLFGTNKLASIVGTTSAAIQYGRHVEIPWGVVGPGAVAALLGSWFGAKAVVFLDPTVLRPLILLLLILVAFYTFVRKDLGSVSTEPKHGLRSAGLALGIGAVIGFYDGFFGPGTGSFFIFLLIRLLGMDFLRASVSAKILNVATNVAAITYFAGTVELMWKLGLVMASCNLCGAVIGSRLALQRGSGFVRKMFLAVVAVLIARLAYDTFLR</sequence>
<keyword evidence="10" id="KW-1185">Reference proteome</keyword>
<feature type="transmembrane region" description="Helical" evidence="8">
    <location>
        <begin position="203"/>
        <end position="221"/>
    </location>
</feature>
<feature type="transmembrane region" description="Helical" evidence="8">
    <location>
        <begin position="140"/>
        <end position="168"/>
    </location>
</feature>
<dbReference type="AlphaFoldDB" id="N6YSY0"/>
<dbReference type="eggNOG" id="COG0730">
    <property type="taxonomic scope" value="Bacteria"/>
</dbReference>
<keyword evidence="6 8" id="KW-1133">Transmembrane helix</keyword>
<accession>N6YSY0</accession>
<evidence type="ECO:0000256" key="6">
    <source>
        <dbReference type="ARBA" id="ARBA00022989"/>
    </source>
</evidence>
<protein>
    <recommendedName>
        <fullName evidence="8">Probable membrane transporter protein</fullName>
    </recommendedName>
</protein>
<keyword evidence="3" id="KW-0813">Transport</keyword>
<gene>
    <name evidence="9" type="ORF">C666_15240</name>
</gene>
<proteinExistence type="inferred from homology"/>
<evidence type="ECO:0000313" key="9">
    <source>
        <dbReference type="EMBL" id="ENO85472.1"/>
    </source>
</evidence>
<reference evidence="9 10" key="1">
    <citation type="submission" date="2012-09" db="EMBL/GenBank/DDBJ databases">
        <title>Draft Genome Sequences of 6 Strains from Genus Thauera.</title>
        <authorList>
            <person name="Liu B."/>
            <person name="Shapleigh J.P."/>
            <person name="Frostegard A.H."/>
        </authorList>
    </citation>
    <scope>NUCLEOTIDE SEQUENCE [LARGE SCALE GENOMIC DNA]</scope>
    <source>
        <strain evidence="10">47Lol / DSM 12138</strain>
    </source>
</reference>
<dbReference type="Pfam" id="PF01925">
    <property type="entry name" value="TauE"/>
    <property type="match status" value="1"/>
</dbReference>
<evidence type="ECO:0000256" key="4">
    <source>
        <dbReference type="ARBA" id="ARBA00022475"/>
    </source>
</evidence>
<dbReference type="STRING" id="1123367.GCA_000621305_02483"/>
<keyword evidence="5 8" id="KW-0812">Transmembrane</keyword>
<evidence type="ECO:0000256" key="8">
    <source>
        <dbReference type="RuleBase" id="RU363041"/>
    </source>
</evidence>
<comment type="similarity">
    <text evidence="2 8">Belongs to the 4-toluene sulfonate uptake permease (TSUP) (TC 2.A.102) family.</text>
</comment>
<evidence type="ECO:0000256" key="3">
    <source>
        <dbReference type="ARBA" id="ARBA00022448"/>
    </source>
</evidence>
<feature type="transmembrane region" description="Helical" evidence="8">
    <location>
        <begin position="180"/>
        <end position="197"/>
    </location>
</feature>
<keyword evidence="7 8" id="KW-0472">Membrane</keyword>
<evidence type="ECO:0000256" key="7">
    <source>
        <dbReference type="ARBA" id="ARBA00023136"/>
    </source>
</evidence>
<feature type="transmembrane region" description="Helical" evidence="8">
    <location>
        <begin position="102"/>
        <end position="120"/>
    </location>
</feature>
<dbReference type="InterPro" id="IPR002781">
    <property type="entry name" value="TM_pro_TauE-like"/>
</dbReference>
<dbReference type="GO" id="GO:0005886">
    <property type="term" value="C:plasma membrane"/>
    <property type="evidence" value="ECO:0007669"/>
    <property type="project" value="UniProtKB-SubCell"/>
</dbReference>
<name>N6YSY0_THAL4</name>
<evidence type="ECO:0000256" key="2">
    <source>
        <dbReference type="ARBA" id="ARBA00009142"/>
    </source>
</evidence>